<evidence type="ECO:0000256" key="5">
    <source>
        <dbReference type="ARBA" id="ARBA00023002"/>
    </source>
</evidence>
<name>A0A8H6YVV4_9AGAR</name>
<keyword evidence="4" id="KW-0479">Metal-binding</keyword>
<keyword evidence="6" id="KW-0408">Iron</keyword>
<evidence type="ECO:0000256" key="4">
    <source>
        <dbReference type="ARBA" id="ARBA00022723"/>
    </source>
</evidence>
<dbReference type="EMBL" id="JACAZI010000003">
    <property type="protein sequence ID" value="KAF7365872.1"/>
    <property type="molecule type" value="Genomic_DNA"/>
</dbReference>
<protein>
    <submittedName>
        <fullName evidence="9">Cytochrome P450</fullName>
    </submittedName>
</protein>
<evidence type="ECO:0000313" key="9">
    <source>
        <dbReference type="EMBL" id="KAF7365872.1"/>
    </source>
</evidence>
<evidence type="ECO:0000256" key="8">
    <source>
        <dbReference type="SAM" id="SignalP"/>
    </source>
</evidence>
<keyword evidence="5" id="KW-0560">Oxidoreductase</keyword>
<feature type="chain" id="PRO_5034303519" evidence="8">
    <location>
        <begin position="19"/>
        <end position="132"/>
    </location>
</feature>
<dbReference type="GO" id="GO:0005506">
    <property type="term" value="F:iron ion binding"/>
    <property type="evidence" value="ECO:0007669"/>
    <property type="project" value="InterPro"/>
</dbReference>
<dbReference type="Proteomes" id="UP000620124">
    <property type="component" value="Unassembled WGS sequence"/>
</dbReference>
<dbReference type="GO" id="GO:0016705">
    <property type="term" value="F:oxidoreductase activity, acting on paired donors, with incorporation or reduction of molecular oxygen"/>
    <property type="evidence" value="ECO:0007669"/>
    <property type="project" value="InterPro"/>
</dbReference>
<dbReference type="SUPFAM" id="SSF48264">
    <property type="entry name" value="Cytochrome P450"/>
    <property type="match status" value="1"/>
</dbReference>
<evidence type="ECO:0000313" key="10">
    <source>
        <dbReference type="Proteomes" id="UP000620124"/>
    </source>
</evidence>
<dbReference type="AlphaFoldDB" id="A0A8H6YVV4"/>
<dbReference type="GO" id="GO:0004497">
    <property type="term" value="F:monooxygenase activity"/>
    <property type="evidence" value="ECO:0007669"/>
    <property type="project" value="UniProtKB-KW"/>
</dbReference>
<sequence length="132" mass="15295">MSAFRWFALAFSALLYFAFRRRSNRSKLPLPPGPKKLPFVGNLLDIPRERQWEAYHRWSKELNSDIIHLDAVGTSIIVLSSMEAIRDLFEQRSSLYSGRIRLPTVVELMGWDFVFTIIDYGGRVAFAPKIVF</sequence>
<organism evidence="9 10">
    <name type="scientific">Mycena venus</name>
    <dbReference type="NCBI Taxonomy" id="2733690"/>
    <lineage>
        <taxon>Eukaryota</taxon>
        <taxon>Fungi</taxon>
        <taxon>Dikarya</taxon>
        <taxon>Basidiomycota</taxon>
        <taxon>Agaricomycotina</taxon>
        <taxon>Agaricomycetes</taxon>
        <taxon>Agaricomycetidae</taxon>
        <taxon>Agaricales</taxon>
        <taxon>Marasmiineae</taxon>
        <taxon>Mycenaceae</taxon>
        <taxon>Mycena</taxon>
    </lineage>
</organism>
<dbReference type="PANTHER" id="PTHR46300">
    <property type="entry name" value="P450, PUTATIVE (EUROFUNG)-RELATED-RELATED"/>
    <property type="match status" value="1"/>
</dbReference>
<keyword evidence="7" id="KW-0503">Monooxygenase</keyword>
<evidence type="ECO:0000256" key="1">
    <source>
        <dbReference type="ARBA" id="ARBA00001971"/>
    </source>
</evidence>
<proteinExistence type="inferred from homology"/>
<feature type="signal peptide" evidence="8">
    <location>
        <begin position="1"/>
        <end position="18"/>
    </location>
</feature>
<dbReference type="OrthoDB" id="1055148at2759"/>
<gene>
    <name evidence="9" type="ORF">MVEN_00461800</name>
</gene>
<reference evidence="9" key="1">
    <citation type="submission" date="2020-05" db="EMBL/GenBank/DDBJ databases">
        <title>Mycena genomes resolve the evolution of fungal bioluminescence.</title>
        <authorList>
            <person name="Tsai I.J."/>
        </authorList>
    </citation>
    <scope>NUCLEOTIDE SEQUENCE</scope>
    <source>
        <strain evidence="9">CCC161011</strain>
    </source>
</reference>
<dbReference type="InterPro" id="IPR036396">
    <property type="entry name" value="Cyt_P450_sf"/>
</dbReference>
<evidence type="ECO:0000256" key="6">
    <source>
        <dbReference type="ARBA" id="ARBA00023004"/>
    </source>
</evidence>
<comment type="caution">
    <text evidence="9">The sequence shown here is derived from an EMBL/GenBank/DDBJ whole genome shotgun (WGS) entry which is preliminary data.</text>
</comment>
<keyword evidence="8" id="KW-0732">Signal</keyword>
<keyword evidence="10" id="KW-1185">Reference proteome</keyword>
<accession>A0A8H6YVV4</accession>
<dbReference type="InterPro" id="IPR050364">
    <property type="entry name" value="Cytochrome_P450_fung"/>
</dbReference>
<dbReference type="GO" id="GO:0020037">
    <property type="term" value="F:heme binding"/>
    <property type="evidence" value="ECO:0007669"/>
    <property type="project" value="InterPro"/>
</dbReference>
<dbReference type="Gene3D" id="1.10.630.10">
    <property type="entry name" value="Cytochrome P450"/>
    <property type="match status" value="1"/>
</dbReference>
<comment type="cofactor">
    <cofactor evidence="1">
        <name>heme</name>
        <dbReference type="ChEBI" id="CHEBI:30413"/>
    </cofactor>
</comment>
<keyword evidence="3" id="KW-0349">Heme</keyword>
<evidence type="ECO:0000256" key="2">
    <source>
        <dbReference type="ARBA" id="ARBA00010617"/>
    </source>
</evidence>
<comment type="similarity">
    <text evidence="2">Belongs to the cytochrome P450 family.</text>
</comment>
<evidence type="ECO:0000256" key="3">
    <source>
        <dbReference type="ARBA" id="ARBA00022617"/>
    </source>
</evidence>
<evidence type="ECO:0000256" key="7">
    <source>
        <dbReference type="ARBA" id="ARBA00023033"/>
    </source>
</evidence>